<proteinExistence type="predicted"/>
<sequence length="52" mass="5709">MIKLQLRVDVLSGGFGSGIRPAWEKLHLVLPPNGPRRWSDIPTSGRSKAAQN</sequence>
<name>A0A8J3LVS9_9ACTN</name>
<evidence type="ECO:0000313" key="3">
    <source>
        <dbReference type="Proteomes" id="UP000630097"/>
    </source>
</evidence>
<comment type="caution">
    <text evidence="2">The sequence shown here is derived from an EMBL/GenBank/DDBJ whole genome shotgun (WGS) entry which is preliminary data.</text>
</comment>
<feature type="region of interest" description="Disordered" evidence="1">
    <location>
        <begin position="33"/>
        <end position="52"/>
    </location>
</feature>
<dbReference type="AlphaFoldDB" id="A0A8J3LVS9"/>
<gene>
    <name evidence="2" type="ORF">Pka01_31450</name>
</gene>
<organism evidence="2 3">
    <name type="scientific">Planotetraspora kaengkrachanensis</name>
    <dbReference type="NCBI Taxonomy" id="575193"/>
    <lineage>
        <taxon>Bacteria</taxon>
        <taxon>Bacillati</taxon>
        <taxon>Actinomycetota</taxon>
        <taxon>Actinomycetes</taxon>
        <taxon>Streptosporangiales</taxon>
        <taxon>Streptosporangiaceae</taxon>
        <taxon>Planotetraspora</taxon>
    </lineage>
</organism>
<dbReference type="EMBL" id="BONV01000012">
    <property type="protein sequence ID" value="GIG80018.1"/>
    <property type="molecule type" value="Genomic_DNA"/>
</dbReference>
<accession>A0A8J3LVS9</accession>
<protein>
    <submittedName>
        <fullName evidence="2">Uncharacterized protein</fullName>
    </submittedName>
</protein>
<evidence type="ECO:0000256" key="1">
    <source>
        <dbReference type="SAM" id="MobiDB-lite"/>
    </source>
</evidence>
<evidence type="ECO:0000313" key="2">
    <source>
        <dbReference type="EMBL" id="GIG80018.1"/>
    </source>
</evidence>
<feature type="compositionally biased region" description="Polar residues" evidence="1">
    <location>
        <begin position="41"/>
        <end position="52"/>
    </location>
</feature>
<keyword evidence="3" id="KW-1185">Reference proteome</keyword>
<dbReference type="Proteomes" id="UP000630097">
    <property type="component" value="Unassembled WGS sequence"/>
</dbReference>
<reference evidence="2 3" key="1">
    <citation type="submission" date="2021-01" db="EMBL/GenBank/DDBJ databases">
        <title>Whole genome shotgun sequence of Planotetraspora kaengkrachanensis NBRC 104272.</title>
        <authorList>
            <person name="Komaki H."/>
            <person name="Tamura T."/>
        </authorList>
    </citation>
    <scope>NUCLEOTIDE SEQUENCE [LARGE SCALE GENOMIC DNA]</scope>
    <source>
        <strain evidence="2 3">NBRC 104272</strain>
    </source>
</reference>